<accession>A0ABX0UK51</accession>
<dbReference type="Gene3D" id="3.40.50.1110">
    <property type="entry name" value="SGNH hydrolase"/>
    <property type="match status" value="1"/>
</dbReference>
<dbReference type="Proteomes" id="UP001179181">
    <property type="component" value="Unassembled WGS sequence"/>
</dbReference>
<organism evidence="1 2">
    <name type="scientific">Dyadobacter arcticus</name>
    <dbReference type="NCBI Taxonomy" id="1078754"/>
    <lineage>
        <taxon>Bacteria</taxon>
        <taxon>Pseudomonadati</taxon>
        <taxon>Bacteroidota</taxon>
        <taxon>Cytophagia</taxon>
        <taxon>Cytophagales</taxon>
        <taxon>Spirosomataceae</taxon>
        <taxon>Dyadobacter</taxon>
    </lineage>
</organism>
<gene>
    <name evidence="1" type="ORF">FHS68_002559</name>
</gene>
<evidence type="ECO:0000313" key="2">
    <source>
        <dbReference type="Proteomes" id="UP001179181"/>
    </source>
</evidence>
<dbReference type="SUPFAM" id="SSF52266">
    <property type="entry name" value="SGNH hydrolase"/>
    <property type="match status" value="1"/>
</dbReference>
<protein>
    <recommendedName>
        <fullName evidence="3">SGNH/GDSL hydrolase family protein</fullName>
    </recommendedName>
</protein>
<dbReference type="RefSeq" id="WP_167270457.1">
    <property type="nucleotide sequence ID" value="NZ_JAASQJ010000002.1"/>
</dbReference>
<reference evidence="1 2" key="1">
    <citation type="submission" date="2020-03" db="EMBL/GenBank/DDBJ databases">
        <title>Genomic Encyclopedia of Type Strains, Phase IV (KMG-IV): sequencing the most valuable type-strain genomes for metagenomic binning, comparative biology and taxonomic classification.</title>
        <authorList>
            <person name="Goeker M."/>
        </authorList>
    </citation>
    <scope>NUCLEOTIDE SEQUENCE [LARGE SCALE GENOMIC DNA]</scope>
    <source>
        <strain evidence="1 2">DSM 102865</strain>
    </source>
</reference>
<name>A0ABX0UK51_9BACT</name>
<dbReference type="EMBL" id="JAASQJ010000002">
    <property type="protein sequence ID" value="NIJ53389.1"/>
    <property type="molecule type" value="Genomic_DNA"/>
</dbReference>
<keyword evidence="2" id="KW-1185">Reference proteome</keyword>
<dbReference type="InterPro" id="IPR036514">
    <property type="entry name" value="SGNH_hydro_sf"/>
</dbReference>
<proteinExistence type="predicted"/>
<sequence length="344" mass="39769">MRLRLLIFSSIFFLILFLLTEILLRLSVVFLGYPFLKPSDNIYKSYYTNLEPIRKKVIKSDDAVFDILILGGSVVSTPWSNLEGRLDTILKKEYGDKKFAFYNIAGAGHTSLDNYLKYKLLEKQRFDLVVYYEAINENRANNIPAKDFRNDYSHIKWYSDIHLLQAHPEINFTVIPYLVGRTIQYISDKLTHKVYISQEKVDPQYAAYGSDIKTAASYEKNLADLIETAKLRGDKLIMMSYATYFPPNVKLTGEQIDMKHFAGCMYASPVTIWGKPDNVKKGIETHNQVLRKLVQNNKVLFLDMEAAMPKDSTLFCDVCHLSEPGAQRFAHEIERFMVRQKLLK</sequence>
<evidence type="ECO:0000313" key="1">
    <source>
        <dbReference type="EMBL" id="NIJ53389.1"/>
    </source>
</evidence>
<comment type="caution">
    <text evidence="1">The sequence shown here is derived from an EMBL/GenBank/DDBJ whole genome shotgun (WGS) entry which is preliminary data.</text>
</comment>
<evidence type="ECO:0008006" key="3">
    <source>
        <dbReference type="Google" id="ProtNLM"/>
    </source>
</evidence>